<gene>
    <name evidence="1" type="ORF">BN1044_01626</name>
</gene>
<name>A0A1C6YZI7_HAFAL</name>
<protein>
    <submittedName>
        <fullName evidence="1">Uncharacterized protein</fullName>
    </submittedName>
</protein>
<evidence type="ECO:0000313" key="1">
    <source>
        <dbReference type="EMBL" id="SCM52155.1"/>
    </source>
</evidence>
<reference evidence="1 2" key="1">
    <citation type="submission" date="2016-09" db="EMBL/GenBank/DDBJ databases">
        <authorList>
            <person name="Capua I."/>
            <person name="De Benedictis P."/>
            <person name="Joannis T."/>
            <person name="Lombin L.H."/>
            <person name="Cattoli G."/>
        </authorList>
    </citation>
    <scope>NUCLEOTIDE SEQUENCE [LARGE SCALE GENOMIC DNA]</scope>
    <source>
        <strain evidence="1 2">GB001</strain>
    </source>
</reference>
<organism evidence="1 2">
    <name type="scientific">Hafnia alvei</name>
    <dbReference type="NCBI Taxonomy" id="569"/>
    <lineage>
        <taxon>Bacteria</taxon>
        <taxon>Pseudomonadati</taxon>
        <taxon>Pseudomonadota</taxon>
        <taxon>Gammaproteobacteria</taxon>
        <taxon>Enterobacterales</taxon>
        <taxon>Hafniaceae</taxon>
        <taxon>Hafnia</taxon>
    </lineage>
</organism>
<dbReference type="EMBL" id="FMIQ01000028">
    <property type="protein sequence ID" value="SCM52155.1"/>
    <property type="molecule type" value="Genomic_DNA"/>
</dbReference>
<proteinExistence type="predicted"/>
<dbReference type="AlphaFoldDB" id="A0A1C6YZI7"/>
<dbReference type="Proteomes" id="UP000094844">
    <property type="component" value="Unassembled WGS sequence"/>
</dbReference>
<sequence>MKTSIVGVTPISIDVCHFDRQLPIFTHFFLSFNFVRLTKTLPHRADLLRL</sequence>
<evidence type="ECO:0000313" key="2">
    <source>
        <dbReference type="Proteomes" id="UP000094844"/>
    </source>
</evidence>
<accession>A0A1C6YZI7</accession>